<dbReference type="OrthoDB" id="71867at2"/>
<dbReference type="EMBL" id="CP014873">
    <property type="protein sequence ID" value="ANK62136.1"/>
    <property type="molecule type" value="Genomic_DNA"/>
</dbReference>
<dbReference type="Gene3D" id="1.10.357.10">
    <property type="entry name" value="Tetracycline Repressor, domain 2"/>
    <property type="match status" value="1"/>
</dbReference>
<dbReference type="InterPro" id="IPR050624">
    <property type="entry name" value="HTH-type_Tx_Regulator"/>
</dbReference>
<dbReference type="InterPro" id="IPR009057">
    <property type="entry name" value="Homeodomain-like_sf"/>
</dbReference>
<evidence type="ECO:0000313" key="1">
    <source>
        <dbReference type="EMBL" id="ANK62136.1"/>
    </source>
</evidence>
<evidence type="ECO:0000313" key="2">
    <source>
        <dbReference type="Proteomes" id="UP000078582"/>
    </source>
</evidence>
<name>A0A192H2G7_9LACO</name>
<gene>
    <name evidence="1" type="ORF">AYR53_04730</name>
</gene>
<dbReference type="InterPro" id="IPR001647">
    <property type="entry name" value="HTH_TetR"/>
</dbReference>
<dbReference type="GO" id="GO:0003677">
    <property type="term" value="F:DNA binding"/>
    <property type="evidence" value="ECO:0007669"/>
    <property type="project" value="UniProtKB-UniRule"/>
</dbReference>
<dbReference type="STRING" id="375175.AYR53_04730"/>
<reference evidence="1 2" key="1">
    <citation type="submission" date="2016-03" db="EMBL/GenBank/DDBJ databases">
        <title>Pediococcus and Lactobacillus from brewery environment - whole genome sequencing and assembly.</title>
        <authorList>
            <person name="Behr J."/>
            <person name="Geissler A.J."/>
            <person name="Vogel R.F."/>
        </authorList>
    </citation>
    <scope>NUCLEOTIDE SEQUENCE [LARGE SCALE GENOMIC DNA]</scope>
    <source>
        <strain evidence="1 2">TMW 1.1989</strain>
    </source>
</reference>
<dbReference type="AlphaFoldDB" id="A0A192H2G7"/>
<accession>A0A192H2G7</accession>
<protein>
    <submittedName>
        <fullName evidence="1">TetR family transcriptional regulator</fullName>
    </submittedName>
</protein>
<dbReference type="RefSeq" id="WP_068225745.1">
    <property type="nucleotide sequence ID" value="NZ_CP014623.1"/>
</dbReference>
<dbReference type="Proteomes" id="UP000078582">
    <property type="component" value="Chromosome"/>
</dbReference>
<dbReference type="Pfam" id="PF13305">
    <property type="entry name" value="TetR_C_33"/>
    <property type="match status" value="1"/>
</dbReference>
<dbReference type="PROSITE" id="PS50977">
    <property type="entry name" value="HTH_TETR_2"/>
    <property type="match status" value="1"/>
</dbReference>
<dbReference type="KEGG" id="lbt:AYR52_09255"/>
<dbReference type="PANTHER" id="PTHR43479:SF11">
    <property type="entry name" value="ACREF_ENVCD OPERON REPRESSOR-RELATED"/>
    <property type="match status" value="1"/>
</dbReference>
<dbReference type="SUPFAM" id="SSF48498">
    <property type="entry name" value="Tetracyclin repressor-like, C-terminal domain"/>
    <property type="match status" value="1"/>
</dbReference>
<dbReference type="InterPro" id="IPR025996">
    <property type="entry name" value="MT1864/Rv1816-like_C"/>
</dbReference>
<organism evidence="1 2">
    <name type="scientific">Loigolactobacillus backii</name>
    <dbReference type="NCBI Taxonomy" id="375175"/>
    <lineage>
        <taxon>Bacteria</taxon>
        <taxon>Bacillati</taxon>
        <taxon>Bacillota</taxon>
        <taxon>Bacilli</taxon>
        <taxon>Lactobacillales</taxon>
        <taxon>Lactobacillaceae</taxon>
        <taxon>Loigolactobacillus</taxon>
    </lineage>
</organism>
<dbReference type="Pfam" id="PF00440">
    <property type="entry name" value="TetR_N"/>
    <property type="match status" value="1"/>
</dbReference>
<dbReference type="Gene3D" id="1.10.10.60">
    <property type="entry name" value="Homeodomain-like"/>
    <property type="match status" value="1"/>
</dbReference>
<dbReference type="InterPro" id="IPR036271">
    <property type="entry name" value="Tet_transcr_reg_TetR-rel_C_sf"/>
</dbReference>
<proteinExistence type="predicted"/>
<dbReference type="SUPFAM" id="SSF46689">
    <property type="entry name" value="Homeodomain-like"/>
    <property type="match status" value="1"/>
</dbReference>
<dbReference type="PANTHER" id="PTHR43479">
    <property type="entry name" value="ACREF/ENVCD OPERON REPRESSOR-RELATED"/>
    <property type="match status" value="1"/>
</dbReference>
<dbReference type="GeneID" id="42981548"/>
<sequence>MVKKRTLTKEKVLEMAEQLIEEKGINQLTIRDLASALEVRPQSIYNYAHSLGDLLDQVGLHFINQISQQLTKQLIGISGRKALMTFAQEFRQACKQHPGLAPLLLDLNTLPRTSKTHQALIELYRDVFTPLQLTDDTTKVEATLYRSTLFGFIVQEIGGFLNLPAEVVDERFDQTMTLAIDQVRKMK</sequence>
<keyword evidence="2" id="KW-1185">Reference proteome</keyword>